<proteinExistence type="predicted"/>
<organism evidence="1 2">
    <name type="scientific">Aquimarina hainanensis</name>
    <dbReference type="NCBI Taxonomy" id="1578017"/>
    <lineage>
        <taxon>Bacteria</taxon>
        <taxon>Pseudomonadati</taxon>
        <taxon>Bacteroidota</taxon>
        <taxon>Flavobacteriia</taxon>
        <taxon>Flavobacteriales</taxon>
        <taxon>Flavobacteriaceae</taxon>
        <taxon>Aquimarina</taxon>
    </lineage>
</organism>
<name>A0ABW5NCX5_9FLAO</name>
<dbReference type="RefSeq" id="WP_378253541.1">
    <property type="nucleotide sequence ID" value="NZ_JBHSJV010000001.1"/>
</dbReference>
<evidence type="ECO:0000313" key="2">
    <source>
        <dbReference type="Proteomes" id="UP001597459"/>
    </source>
</evidence>
<gene>
    <name evidence="1" type="ORF">ACFSTE_14485</name>
</gene>
<dbReference type="Proteomes" id="UP001597459">
    <property type="component" value="Unassembled WGS sequence"/>
</dbReference>
<sequence>MKSNCFFIILLLLLTHFYGCRDTSLDAELYSAYEDQITPPSIKTELYLIHFKDKGNQDITKKEAFLSKEAIDKRAKHAITTDQLDLPVYQEYIDEIKTTADIEVMFATRWFNALVIATGKDFDKKELEALGFVQKIESFGERKELHSYEEGANSTERITQKLTGYASNSEYLSGTEINFGSALNTLEFYKNELPQQGFLGQGITIALMGQGFLLDFEIDQEGEGTNLEAIAHLGDQRQIIDTYNFHRGDHEVDTRSWEGHIDLEFSASILPDQFVAPACKAKYALYVPESSDQEEAVDELLWVSALERADSLGVHIVNSRNIFGSHFDDPNRNIPFEKMDGKTAYSSRAVNIAMSKGMLVINTMPSTKVPTPPTDASYTIVGSGISQKFFGEGYQKAWSFEEVKTVDGRSKPDFFSIDQSVDDIRGKRLSFIATGSIFLTANIASLWSALPNKSAKEIYDLLHESKENDDTSLTNYININKAYEIGK</sequence>
<evidence type="ECO:0000313" key="1">
    <source>
        <dbReference type="EMBL" id="MFD2592043.1"/>
    </source>
</evidence>
<reference evidence="2" key="1">
    <citation type="journal article" date="2019" name="Int. J. Syst. Evol. Microbiol.">
        <title>The Global Catalogue of Microorganisms (GCM) 10K type strain sequencing project: providing services to taxonomists for standard genome sequencing and annotation.</title>
        <authorList>
            <consortium name="The Broad Institute Genomics Platform"/>
            <consortium name="The Broad Institute Genome Sequencing Center for Infectious Disease"/>
            <person name="Wu L."/>
            <person name="Ma J."/>
        </authorList>
    </citation>
    <scope>NUCLEOTIDE SEQUENCE [LARGE SCALE GENOMIC DNA]</scope>
    <source>
        <strain evidence="2">KCTC 42423</strain>
    </source>
</reference>
<dbReference type="EMBL" id="JBHULX010000030">
    <property type="protein sequence ID" value="MFD2592043.1"/>
    <property type="molecule type" value="Genomic_DNA"/>
</dbReference>
<keyword evidence="2" id="KW-1185">Reference proteome</keyword>
<evidence type="ECO:0008006" key="3">
    <source>
        <dbReference type="Google" id="ProtNLM"/>
    </source>
</evidence>
<comment type="caution">
    <text evidence="1">The sequence shown here is derived from an EMBL/GenBank/DDBJ whole genome shotgun (WGS) entry which is preliminary data.</text>
</comment>
<accession>A0ABW5NCX5</accession>
<protein>
    <recommendedName>
        <fullName evidence="3">Subtilase family protein</fullName>
    </recommendedName>
</protein>